<evidence type="ECO:0000256" key="3">
    <source>
        <dbReference type="ARBA" id="ARBA00023274"/>
    </source>
</evidence>
<reference evidence="6 7" key="1">
    <citation type="submission" date="2023-03" db="EMBL/GenBank/DDBJ databases">
        <title>High-quality genome of Scylla paramamosain provides insights in environmental adaptation.</title>
        <authorList>
            <person name="Zhang L."/>
        </authorList>
    </citation>
    <scope>NUCLEOTIDE SEQUENCE [LARGE SCALE GENOMIC DNA]</scope>
    <source>
        <strain evidence="6">LZ_2023a</strain>
        <tissue evidence="6">Muscle</tissue>
    </source>
</reference>
<dbReference type="Gene3D" id="6.20.370.70">
    <property type="match status" value="1"/>
</dbReference>
<comment type="caution">
    <text evidence="6">The sequence shown here is derived from an EMBL/GenBank/DDBJ whole genome shotgun (WGS) entry which is preliminary data.</text>
</comment>
<dbReference type="InterPro" id="IPR018065">
    <property type="entry name" value="Ribosomal_eL34_CS"/>
</dbReference>
<dbReference type="GO" id="GO:0005840">
    <property type="term" value="C:ribosome"/>
    <property type="evidence" value="ECO:0007669"/>
    <property type="project" value="UniProtKB-KW"/>
</dbReference>
<keyword evidence="2" id="KW-0689">Ribosomal protein</keyword>
<dbReference type="Gene3D" id="6.20.340.10">
    <property type="match status" value="1"/>
</dbReference>
<accession>A0AAW0TWH5</accession>
<name>A0AAW0TWH5_SCYPA</name>
<dbReference type="HAMAP" id="MF_00349">
    <property type="entry name" value="Ribosomal_eL34"/>
    <property type="match status" value="1"/>
</dbReference>
<keyword evidence="7" id="KW-1185">Reference proteome</keyword>
<dbReference type="InterPro" id="IPR047868">
    <property type="entry name" value="Ribosomal_L34e_arc-type"/>
</dbReference>
<comment type="similarity">
    <text evidence="1">Belongs to the eukaryotic ribosomal protein eL34 family.</text>
</comment>
<dbReference type="Proteomes" id="UP001487740">
    <property type="component" value="Unassembled WGS sequence"/>
</dbReference>
<dbReference type="GO" id="GO:0006412">
    <property type="term" value="P:translation"/>
    <property type="evidence" value="ECO:0007669"/>
    <property type="project" value="InterPro"/>
</dbReference>
<dbReference type="PANTHER" id="PTHR46595">
    <property type="entry name" value="60S RIBOSOMAL PROTEIN L34"/>
    <property type="match status" value="1"/>
</dbReference>
<organism evidence="6 7">
    <name type="scientific">Scylla paramamosain</name>
    <name type="common">Mud crab</name>
    <dbReference type="NCBI Taxonomy" id="85552"/>
    <lineage>
        <taxon>Eukaryota</taxon>
        <taxon>Metazoa</taxon>
        <taxon>Ecdysozoa</taxon>
        <taxon>Arthropoda</taxon>
        <taxon>Crustacea</taxon>
        <taxon>Multicrustacea</taxon>
        <taxon>Malacostraca</taxon>
        <taxon>Eumalacostraca</taxon>
        <taxon>Eucarida</taxon>
        <taxon>Decapoda</taxon>
        <taxon>Pleocyemata</taxon>
        <taxon>Brachyura</taxon>
        <taxon>Eubrachyura</taxon>
        <taxon>Portunoidea</taxon>
        <taxon>Portunidae</taxon>
        <taxon>Portuninae</taxon>
        <taxon>Scylla</taxon>
    </lineage>
</organism>
<dbReference type="InterPro" id="IPR038562">
    <property type="entry name" value="Ribosomal_eL34_C_sf"/>
</dbReference>
<gene>
    <name evidence="6" type="ORF">O3P69_016988</name>
</gene>
<protein>
    <recommendedName>
        <fullName evidence="4">Large ribosomal subunit protein eL34</fullName>
    </recommendedName>
    <alternativeName>
        <fullName evidence="5">60S ribosomal protein L34</fullName>
    </alternativeName>
</protein>
<dbReference type="GO" id="GO:1990904">
    <property type="term" value="C:ribonucleoprotein complex"/>
    <property type="evidence" value="ECO:0007669"/>
    <property type="project" value="UniProtKB-KW"/>
</dbReference>
<evidence type="ECO:0000256" key="4">
    <source>
        <dbReference type="ARBA" id="ARBA00035227"/>
    </source>
</evidence>
<keyword evidence="3" id="KW-0687">Ribonucleoprotein</keyword>
<dbReference type="PRINTS" id="PR01250">
    <property type="entry name" value="RIBOSOMALL34"/>
</dbReference>
<evidence type="ECO:0000256" key="2">
    <source>
        <dbReference type="ARBA" id="ARBA00022980"/>
    </source>
</evidence>
<evidence type="ECO:0000256" key="5">
    <source>
        <dbReference type="ARBA" id="ARBA00035333"/>
    </source>
</evidence>
<dbReference type="InterPro" id="IPR008195">
    <property type="entry name" value="Ribosomal_eL34"/>
</dbReference>
<dbReference type="Pfam" id="PF01199">
    <property type="entry name" value="Ribosomal_L34e"/>
    <property type="match status" value="1"/>
</dbReference>
<dbReference type="AlphaFoldDB" id="A0AAW0TWH5"/>
<evidence type="ECO:0000313" key="6">
    <source>
        <dbReference type="EMBL" id="KAK8391011.1"/>
    </source>
</evidence>
<dbReference type="GO" id="GO:0003735">
    <property type="term" value="F:structural constituent of ribosome"/>
    <property type="evidence" value="ECO:0007669"/>
    <property type="project" value="InterPro"/>
</dbReference>
<sequence>MNASRLRKKKIKNIFEYLLTPATVGNRDSLPSHPQQRPPVKMVRLTYRRRLSYNTASNRRKIVKTPGGRLVYHYKKKPGKAPACGNCKRRLPGIVVARPHKLHRLSKRVKRVTRAYGGNLCHKCVRERVVRAFLIEEQKIVVKVLKAQKAAAKAK</sequence>
<evidence type="ECO:0000256" key="1">
    <source>
        <dbReference type="ARBA" id="ARBA00009875"/>
    </source>
</evidence>
<proteinExistence type="inferred from homology"/>
<evidence type="ECO:0000313" key="7">
    <source>
        <dbReference type="Proteomes" id="UP001487740"/>
    </source>
</evidence>
<dbReference type="EMBL" id="JARAKH010000024">
    <property type="protein sequence ID" value="KAK8391011.1"/>
    <property type="molecule type" value="Genomic_DNA"/>
</dbReference>
<dbReference type="PROSITE" id="PS01145">
    <property type="entry name" value="RIBOSOMAL_L34E"/>
    <property type="match status" value="1"/>
</dbReference>